<feature type="signal peptide" evidence="2">
    <location>
        <begin position="1"/>
        <end position="23"/>
    </location>
</feature>
<feature type="transmembrane region" description="Helical" evidence="1">
    <location>
        <begin position="225"/>
        <end position="244"/>
    </location>
</feature>
<keyword evidence="1" id="KW-1133">Transmembrane helix</keyword>
<feature type="transmembrane region" description="Helical" evidence="1">
    <location>
        <begin position="121"/>
        <end position="147"/>
    </location>
</feature>
<organism evidence="3">
    <name type="scientific">Anopheles darlingi</name>
    <name type="common">Mosquito</name>
    <dbReference type="NCBI Taxonomy" id="43151"/>
    <lineage>
        <taxon>Eukaryota</taxon>
        <taxon>Metazoa</taxon>
        <taxon>Ecdysozoa</taxon>
        <taxon>Arthropoda</taxon>
        <taxon>Hexapoda</taxon>
        <taxon>Insecta</taxon>
        <taxon>Pterygota</taxon>
        <taxon>Neoptera</taxon>
        <taxon>Endopterygota</taxon>
        <taxon>Diptera</taxon>
        <taxon>Nematocera</taxon>
        <taxon>Culicoidea</taxon>
        <taxon>Culicidae</taxon>
        <taxon>Anophelinae</taxon>
        <taxon>Anopheles</taxon>
    </lineage>
</organism>
<evidence type="ECO:0000256" key="2">
    <source>
        <dbReference type="SAM" id="SignalP"/>
    </source>
</evidence>
<feature type="transmembrane region" description="Helical" evidence="1">
    <location>
        <begin position="96"/>
        <end position="114"/>
    </location>
</feature>
<proteinExistence type="predicted"/>
<feature type="chain" id="PRO_5014663102" description="Secreted protein" evidence="2">
    <location>
        <begin position="24"/>
        <end position="246"/>
    </location>
</feature>
<keyword evidence="1" id="KW-0472">Membrane</keyword>
<reference evidence="3" key="1">
    <citation type="submission" date="2018-01" db="EMBL/GenBank/DDBJ databases">
        <title>An insight into the sialome of Amazonian anophelines.</title>
        <authorList>
            <person name="Ribeiro J.M."/>
            <person name="Scarpassa V."/>
            <person name="Calvo E."/>
        </authorList>
    </citation>
    <scope>NUCLEOTIDE SEQUENCE</scope>
</reference>
<evidence type="ECO:0008006" key="4">
    <source>
        <dbReference type="Google" id="ProtNLM"/>
    </source>
</evidence>
<dbReference type="EMBL" id="GGFL01007419">
    <property type="protein sequence ID" value="MBW71597.1"/>
    <property type="molecule type" value="Transcribed_RNA"/>
</dbReference>
<protein>
    <recommendedName>
        <fullName evidence="4">Secreted protein</fullName>
    </recommendedName>
</protein>
<keyword evidence="2" id="KW-0732">Signal</keyword>
<keyword evidence="1" id="KW-0812">Transmembrane</keyword>
<name>A0A2M4D230_ANODA</name>
<evidence type="ECO:0000313" key="3">
    <source>
        <dbReference type="EMBL" id="MBW71597.1"/>
    </source>
</evidence>
<accession>A0A2M4D230</accession>
<evidence type="ECO:0000256" key="1">
    <source>
        <dbReference type="SAM" id="Phobius"/>
    </source>
</evidence>
<dbReference type="AlphaFoldDB" id="A0A2M4D230"/>
<sequence length="246" mass="25461">MWEFVAMLRAWLLLLVFTALLLSIEPELAAGGLILEETGLCLDDLSDVAIAAAVVVSPAGCLDDVTAAEDLPVARLLDEALLFCFPGGRPRGRVPGIFGEVVVVVVVVVVAFVADRRYGSFNFFILLVGVGIRTVVVVVVLVVGTAATGIGISGDKDRFCGDLPSRLMPPPPPPLCIFFDDCMIVGRCSCVSNTGRDGAGKVVGMAPGRIAIGLVALDGGGGCCGTAWGVVLVVLLTVVTIPLIRG</sequence>